<proteinExistence type="predicted"/>
<dbReference type="Proteomes" id="UP000464495">
    <property type="component" value="Chromosome"/>
</dbReference>
<dbReference type="PANTHER" id="PTHR36573">
    <property type="entry name" value="INTERMEMBRANE PHOSPHOLIPID TRANSPORT SYSTEM BINDING PROTEIN MLAC"/>
    <property type="match status" value="1"/>
</dbReference>
<dbReference type="EMBL" id="CP046620">
    <property type="protein sequence ID" value="QHQ36471.1"/>
    <property type="molecule type" value="Genomic_DNA"/>
</dbReference>
<keyword evidence="2" id="KW-1185">Reference proteome</keyword>
<accession>A0A6P1T3Y1</accession>
<sequence length="243" mass="26550">MRCCTSRRTVTPLRELRICKTRRRHSVVVSARTIWRIHMPLNENQISRRSVMAGIAAAGGLAVVPHGAAAATTDQAIGLVNKIVAELLQVVKSSQSTAQALSRFEQIFVTYGDVPVIARSVLGPAWRQTSGAQQSAFISAFRGYLARKYGKQFREFRDATVEVTRAVDRGDKGIVVSSVLKYSGSAPIAVDWQVSDRSGSLKMFNLFIEGVSMLSTERNEVGALLEANRNSVDALIADLNQRG</sequence>
<dbReference type="InterPro" id="IPR042245">
    <property type="entry name" value="Tgt2/MlaC_sf"/>
</dbReference>
<dbReference type="InterPro" id="IPR008869">
    <property type="entry name" value="MlaC/ttg2D"/>
</dbReference>
<evidence type="ECO:0000313" key="1">
    <source>
        <dbReference type="EMBL" id="QHQ36471.1"/>
    </source>
</evidence>
<reference evidence="1 2" key="1">
    <citation type="submission" date="2019-12" db="EMBL/GenBank/DDBJ databases">
        <title>Complete genome sequence of Algicella marina strain 9Alg 56(T) isolated from the red alga Tichocarpus crinitus.</title>
        <authorList>
            <person name="Kim S.-G."/>
            <person name="Nedashkovskaya O.I."/>
        </authorList>
    </citation>
    <scope>NUCLEOTIDE SEQUENCE [LARGE SCALE GENOMIC DNA]</scope>
    <source>
        <strain evidence="1 2">9Alg 56</strain>
    </source>
</reference>
<dbReference type="PANTHER" id="PTHR36573:SF1">
    <property type="entry name" value="INTERMEMBRANE PHOSPHOLIPID TRANSPORT SYSTEM BINDING PROTEIN MLAC"/>
    <property type="match status" value="1"/>
</dbReference>
<dbReference type="AlphaFoldDB" id="A0A6P1T3Y1"/>
<dbReference type="Gene3D" id="3.10.450.710">
    <property type="entry name" value="Tgt2/MlaC"/>
    <property type="match status" value="1"/>
</dbReference>
<gene>
    <name evidence="1" type="ORF">GO499_15450</name>
</gene>
<evidence type="ECO:0000313" key="2">
    <source>
        <dbReference type="Proteomes" id="UP000464495"/>
    </source>
</evidence>
<dbReference type="Pfam" id="PF05494">
    <property type="entry name" value="MlaC"/>
    <property type="match status" value="1"/>
</dbReference>
<protein>
    <submittedName>
        <fullName evidence="1">ABC transporter substrate-binding protein</fullName>
    </submittedName>
</protein>
<dbReference type="KEGG" id="amaq:GO499_15450"/>
<name>A0A6P1T3Y1_9RHOB</name>
<organism evidence="1 2">
    <name type="scientific">Algicella marina</name>
    <dbReference type="NCBI Taxonomy" id="2683284"/>
    <lineage>
        <taxon>Bacteria</taxon>
        <taxon>Pseudomonadati</taxon>
        <taxon>Pseudomonadota</taxon>
        <taxon>Alphaproteobacteria</taxon>
        <taxon>Rhodobacterales</taxon>
        <taxon>Paracoccaceae</taxon>
        <taxon>Algicella</taxon>
    </lineage>
</organism>